<accession>A0ABV7GLP6</accession>
<sequence>MRKLLISAILLLLGGCSLFPKPDVNLTEAEVNPVSDTMKSIKAMPVPRSTIPVAVYSFRDQTGQYKPQANVSSFSTAVTQGATSMLVQTLLESGWFTPVEREGLQNLLTERKITNKSKGKEELPALTDARLLIEGGIIAYETNINTGGSGLGYYGISASELFREDQVTIYLRAVDVYTGKVMMSVSTTKRVYSQEMRAGLFRYISFKELAEAEVGFTTNEPVQFCVLSAIELAVSELIQQGISKGFWRSEQELVRNGS</sequence>
<keyword evidence="11" id="KW-1185">Reference proteome</keyword>
<protein>
    <recommendedName>
        <fullName evidence="3">Curli production assembly/transport component CsgG</fullName>
    </recommendedName>
</protein>
<reference evidence="11" key="1">
    <citation type="journal article" date="2019" name="Int. J. Syst. Evol. Microbiol.">
        <title>The Global Catalogue of Microorganisms (GCM) 10K type strain sequencing project: providing services to taxonomists for standard genome sequencing and annotation.</title>
        <authorList>
            <consortium name="The Broad Institute Genomics Platform"/>
            <consortium name="The Broad Institute Genome Sequencing Center for Infectious Disease"/>
            <person name="Wu L."/>
            <person name="Ma J."/>
        </authorList>
    </citation>
    <scope>NUCLEOTIDE SEQUENCE [LARGE SCALE GENOMIC DNA]</scope>
    <source>
        <strain evidence="11">KCTC 52277</strain>
    </source>
</reference>
<feature type="chain" id="PRO_5046673244" description="Curli production assembly/transport component CsgG" evidence="9">
    <location>
        <begin position="23"/>
        <end position="258"/>
    </location>
</feature>
<evidence type="ECO:0000256" key="7">
    <source>
        <dbReference type="ARBA" id="ARBA00023139"/>
    </source>
</evidence>
<evidence type="ECO:0000256" key="4">
    <source>
        <dbReference type="ARBA" id="ARBA00022475"/>
    </source>
</evidence>
<evidence type="ECO:0000313" key="10">
    <source>
        <dbReference type="EMBL" id="MFC3140411.1"/>
    </source>
</evidence>
<dbReference type="PANTHER" id="PTHR41164">
    <property type="entry name" value="CURLI PRODUCTION ASSEMBLY/TRANSPORT COMPONENT CSGG"/>
    <property type="match status" value="1"/>
</dbReference>
<evidence type="ECO:0000256" key="1">
    <source>
        <dbReference type="ARBA" id="ARBA00003989"/>
    </source>
</evidence>
<evidence type="ECO:0000313" key="11">
    <source>
        <dbReference type="Proteomes" id="UP001595621"/>
    </source>
</evidence>
<organism evidence="10 11">
    <name type="scientific">Shewanella submarina</name>
    <dbReference type="NCBI Taxonomy" id="2016376"/>
    <lineage>
        <taxon>Bacteria</taxon>
        <taxon>Pseudomonadati</taxon>
        <taxon>Pseudomonadota</taxon>
        <taxon>Gammaproteobacteria</taxon>
        <taxon>Alteromonadales</taxon>
        <taxon>Shewanellaceae</taxon>
        <taxon>Shewanella</taxon>
    </lineage>
</organism>
<dbReference type="Gene3D" id="3.40.50.10610">
    <property type="entry name" value="ABC-type transport auxiliary lipoprotein component"/>
    <property type="match status" value="2"/>
</dbReference>
<evidence type="ECO:0000256" key="8">
    <source>
        <dbReference type="ARBA" id="ARBA00023288"/>
    </source>
</evidence>
<evidence type="ECO:0000256" key="6">
    <source>
        <dbReference type="ARBA" id="ARBA00023136"/>
    </source>
</evidence>
<keyword evidence="6" id="KW-0472">Membrane</keyword>
<dbReference type="InterPro" id="IPR005534">
    <property type="entry name" value="Curli_assmbl/transp-comp_CsgG"/>
</dbReference>
<dbReference type="RefSeq" id="WP_248934304.1">
    <property type="nucleotide sequence ID" value="NZ_JAKILF010000001.1"/>
</dbReference>
<dbReference type="EMBL" id="JBHRTD010000018">
    <property type="protein sequence ID" value="MFC3140411.1"/>
    <property type="molecule type" value="Genomic_DNA"/>
</dbReference>
<dbReference type="PROSITE" id="PS51257">
    <property type="entry name" value="PROKAR_LIPOPROTEIN"/>
    <property type="match status" value="1"/>
</dbReference>
<comment type="caution">
    <text evidence="10">The sequence shown here is derived from an EMBL/GenBank/DDBJ whole genome shotgun (WGS) entry which is preliminary data.</text>
</comment>
<evidence type="ECO:0000256" key="3">
    <source>
        <dbReference type="ARBA" id="ARBA00014028"/>
    </source>
</evidence>
<evidence type="ECO:0000256" key="9">
    <source>
        <dbReference type="SAM" id="SignalP"/>
    </source>
</evidence>
<keyword evidence="7" id="KW-0564">Palmitate</keyword>
<gene>
    <name evidence="10" type="ORF">ACFOE0_19830</name>
</gene>
<dbReference type="PANTHER" id="PTHR41164:SF1">
    <property type="entry name" value="CURLI PRODUCTION ASSEMBLY_TRANSPORT COMPONENT CSGG"/>
    <property type="match status" value="1"/>
</dbReference>
<keyword evidence="4" id="KW-1003">Cell membrane</keyword>
<keyword evidence="8" id="KW-0449">Lipoprotein</keyword>
<keyword evidence="5 9" id="KW-0732">Signal</keyword>
<dbReference type="Proteomes" id="UP001595621">
    <property type="component" value="Unassembled WGS sequence"/>
</dbReference>
<comment type="function">
    <text evidence="1">May be involved in the biogenesis of curli organelles.</text>
</comment>
<proteinExistence type="inferred from homology"/>
<name>A0ABV7GLP6_9GAMM</name>
<evidence type="ECO:0000256" key="2">
    <source>
        <dbReference type="ARBA" id="ARBA00008899"/>
    </source>
</evidence>
<comment type="similarity">
    <text evidence="2">Belongs to the CsgG family.</text>
</comment>
<evidence type="ECO:0000256" key="5">
    <source>
        <dbReference type="ARBA" id="ARBA00022729"/>
    </source>
</evidence>
<feature type="signal peptide" evidence="9">
    <location>
        <begin position="1"/>
        <end position="22"/>
    </location>
</feature>
<dbReference type="Pfam" id="PF03783">
    <property type="entry name" value="CsgG"/>
    <property type="match status" value="1"/>
</dbReference>